<evidence type="ECO:0000313" key="5">
    <source>
        <dbReference type="EMBL" id="MDN5216192.1"/>
    </source>
</evidence>
<evidence type="ECO:0000259" key="3">
    <source>
        <dbReference type="Pfam" id="PF01408"/>
    </source>
</evidence>
<reference evidence="5" key="1">
    <citation type="submission" date="2023-06" db="EMBL/GenBank/DDBJ databases">
        <title>Genomic of Agaribacillus aureum.</title>
        <authorList>
            <person name="Wang G."/>
        </authorList>
    </citation>
    <scope>NUCLEOTIDE SEQUENCE</scope>
    <source>
        <strain evidence="5">BMA12</strain>
    </source>
</reference>
<dbReference type="Pfam" id="PF22725">
    <property type="entry name" value="GFO_IDH_MocA_C3"/>
    <property type="match status" value="1"/>
</dbReference>
<dbReference type="Pfam" id="PF01408">
    <property type="entry name" value="GFO_IDH_MocA"/>
    <property type="match status" value="1"/>
</dbReference>
<organism evidence="5 6">
    <name type="scientific">Agaribacillus aureus</name>
    <dbReference type="NCBI Taxonomy" id="3051825"/>
    <lineage>
        <taxon>Bacteria</taxon>
        <taxon>Pseudomonadati</taxon>
        <taxon>Bacteroidota</taxon>
        <taxon>Cytophagia</taxon>
        <taxon>Cytophagales</taxon>
        <taxon>Splendidivirgaceae</taxon>
        <taxon>Agaribacillus</taxon>
    </lineage>
</organism>
<evidence type="ECO:0000259" key="4">
    <source>
        <dbReference type="Pfam" id="PF22725"/>
    </source>
</evidence>
<dbReference type="InterPro" id="IPR055170">
    <property type="entry name" value="GFO_IDH_MocA-like_dom"/>
</dbReference>
<keyword evidence="2" id="KW-0560">Oxidoreductase</keyword>
<dbReference type="SUPFAM" id="SSF51735">
    <property type="entry name" value="NAD(P)-binding Rossmann-fold domains"/>
    <property type="match status" value="1"/>
</dbReference>
<dbReference type="InterPro" id="IPR050984">
    <property type="entry name" value="Gfo/Idh/MocA_domain"/>
</dbReference>
<dbReference type="Gene3D" id="3.40.50.720">
    <property type="entry name" value="NAD(P)-binding Rossmann-like Domain"/>
    <property type="match status" value="1"/>
</dbReference>
<feature type="domain" description="Gfo/Idh/MocA-like oxidoreductase N-terminal" evidence="3">
    <location>
        <begin position="6"/>
        <end position="123"/>
    </location>
</feature>
<dbReference type="InterPro" id="IPR000683">
    <property type="entry name" value="Gfo/Idh/MocA-like_OxRdtase_N"/>
</dbReference>
<keyword evidence="6" id="KW-1185">Reference proteome</keyword>
<accession>A0ABT8LEI3</accession>
<dbReference type="SUPFAM" id="SSF55347">
    <property type="entry name" value="Glyceraldehyde-3-phosphate dehydrogenase-like, C-terminal domain"/>
    <property type="match status" value="1"/>
</dbReference>
<name>A0ABT8LEI3_9BACT</name>
<dbReference type="Proteomes" id="UP001172083">
    <property type="component" value="Unassembled WGS sequence"/>
</dbReference>
<sequence>MSKKIKWGILSTANIGVKKVIPAMQKGIYSEVVAIASRNHENAKRVAGELNIPTAYGSYKDLLADESIDAIYNPLPNHLHVPLTIECMEAGKHVLCEKPIALNTEELQRLIAVREQHKVKVGEAFMVHTHPQWITAKQLINQGEIGDLKSIHGFFSYFNNDAKNIRNIAEYGGGALFDIGCYPIHTSRFIFGEEPTGVISLIDYDPDLKVDRLTSAILKFPSGQASFTAATQLQRYQTMQFFGTKKSMEIEVPFNAPDDQPCRILLNDGDIMKPYTAVTTIETCDQYTVQGDAFSLAILEDNEVPVPLEDSMGNTAVIEAIFKSARTGQWERPTF</sequence>
<gene>
    <name evidence="5" type="ORF">QQ020_29260</name>
</gene>
<protein>
    <submittedName>
        <fullName evidence="5">Gfo/Idh/MocA family oxidoreductase</fullName>
    </submittedName>
</protein>
<dbReference type="Gene3D" id="3.30.360.10">
    <property type="entry name" value="Dihydrodipicolinate Reductase, domain 2"/>
    <property type="match status" value="1"/>
</dbReference>
<feature type="domain" description="GFO/IDH/MocA-like oxidoreductase" evidence="4">
    <location>
        <begin position="134"/>
        <end position="248"/>
    </location>
</feature>
<comment type="similarity">
    <text evidence="1">Belongs to the Gfo/Idh/MocA family.</text>
</comment>
<dbReference type="PANTHER" id="PTHR22604:SF105">
    <property type="entry name" value="TRANS-1,2-DIHYDROBENZENE-1,2-DIOL DEHYDROGENASE"/>
    <property type="match status" value="1"/>
</dbReference>
<dbReference type="InterPro" id="IPR036291">
    <property type="entry name" value="NAD(P)-bd_dom_sf"/>
</dbReference>
<evidence type="ECO:0000256" key="2">
    <source>
        <dbReference type="ARBA" id="ARBA00023002"/>
    </source>
</evidence>
<proteinExistence type="inferred from homology"/>
<comment type="caution">
    <text evidence="5">The sequence shown here is derived from an EMBL/GenBank/DDBJ whole genome shotgun (WGS) entry which is preliminary data.</text>
</comment>
<dbReference type="PANTHER" id="PTHR22604">
    <property type="entry name" value="OXIDOREDUCTASES"/>
    <property type="match status" value="1"/>
</dbReference>
<dbReference type="RefSeq" id="WP_346761530.1">
    <property type="nucleotide sequence ID" value="NZ_JAUJEB010000008.1"/>
</dbReference>
<evidence type="ECO:0000256" key="1">
    <source>
        <dbReference type="ARBA" id="ARBA00010928"/>
    </source>
</evidence>
<dbReference type="EMBL" id="JAUJEB010000008">
    <property type="protein sequence ID" value="MDN5216192.1"/>
    <property type="molecule type" value="Genomic_DNA"/>
</dbReference>
<evidence type="ECO:0000313" key="6">
    <source>
        <dbReference type="Proteomes" id="UP001172083"/>
    </source>
</evidence>